<comment type="caution">
    <text evidence="2">The sequence shown here is derived from an EMBL/GenBank/DDBJ whole genome shotgun (WGS) entry which is preliminary data.</text>
</comment>
<dbReference type="Pfam" id="PF05406">
    <property type="entry name" value="WGR"/>
    <property type="match status" value="1"/>
</dbReference>
<dbReference type="SUPFAM" id="SSF142921">
    <property type="entry name" value="WGR domain-like"/>
    <property type="match status" value="1"/>
</dbReference>
<sequence>MPRAIGAGNGFGENFVSANMAAVRLRSLAVGKLVRLIHQRDDRSRWNDSSKSLDARREVVNAALMIAQPYHVYVERTDAAKNMARYYVLEISGTLVGEACLTRRPEAGSWISTGVLSHAAYGRRRGKSLP</sequence>
<evidence type="ECO:0000313" key="2">
    <source>
        <dbReference type="EMBL" id="KUM25198.1"/>
    </source>
</evidence>
<dbReference type="InterPro" id="IPR036930">
    <property type="entry name" value="WGR_dom_sf"/>
</dbReference>
<proteinExistence type="predicted"/>
<feature type="domain" description="WGR" evidence="1">
    <location>
        <begin position="70"/>
        <end position="104"/>
    </location>
</feature>
<dbReference type="CDD" id="cd07996">
    <property type="entry name" value="WGR_MMR_like"/>
    <property type="match status" value="1"/>
</dbReference>
<protein>
    <recommendedName>
        <fullName evidence="1">WGR domain-containing protein</fullName>
    </recommendedName>
</protein>
<dbReference type="InterPro" id="IPR049809">
    <property type="entry name" value="YehF/YfeS-like_WGR"/>
</dbReference>
<gene>
    <name evidence="2" type="ORF">AU467_04245</name>
</gene>
<reference evidence="2 3" key="1">
    <citation type="submission" date="2015-12" db="EMBL/GenBank/DDBJ databases">
        <title>Draft genome sequence of Mesorhizobium sp. UFLA 01-765, a multitolerant efficient symbiont and plant-growth promoting strain isolated from Zn-mining soil using Leucaena leucocephala as a trap plant.</title>
        <authorList>
            <person name="Rangel W.M."/>
            <person name="Thijs S."/>
            <person name="Longatti S.M."/>
            <person name="Moreira F.M."/>
            <person name="Weyens N."/>
            <person name="Vangronsveld J."/>
            <person name="Van Hamme J.D."/>
            <person name="Bottos E.M."/>
            <person name="Rineau F."/>
        </authorList>
    </citation>
    <scope>NUCLEOTIDE SEQUENCE [LARGE SCALE GENOMIC DNA]</scope>
    <source>
        <strain evidence="2 3">UFLA 01-765</strain>
    </source>
</reference>
<dbReference type="AlphaFoldDB" id="A0A101KQN2"/>
<evidence type="ECO:0000259" key="1">
    <source>
        <dbReference type="Pfam" id="PF05406"/>
    </source>
</evidence>
<name>A0A101KQN2_RHILI</name>
<dbReference type="InterPro" id="IPR008893">
    <property type="entry name" value="WGR_domain"/>
</dbReference>
<accession>A0A101KQN2</accession>
<dbReference type="EMBL" id="LPWA01000120">
    <property type="protein sequence ID" value="KUM25198.1"/>
    <property type="molecule type" value="Genomic_DNA"/>
</dbReference>
<dbReference type="Proteomes" id="UP000053176">
    <property type="component" value="Unassembled WGS sequence"/>
</dbReference>
<evidence type="ECO:0000313" key="3">
    <source>
        <dbReference type="Proteomes" id="UP000053176"/>
    </source>
</evidence>
<organism evidence="2 3">
    <name type="scientific">Rhizobium loti</name>
    <name type="common">Mesorhizobium loti</name>
    <dbReference type="NCBI Taxonomy" id="381"/>
    <lineage>
        <taxon>Bacteria</taxon>
        <taxon>Pseudomonadati</taxon>
        <taxon>Pseudomonadota</taxon>
        <taxon>Alphaproteobacteria</taxon>
        <taxon>Hyphomicrobiales</taxon>
        <taxon>Phyllobacteriaceae</taxon>
        <taxon>Mesorhizobium</taxon>
    </lineage>
</organism>